<evidence type="ECO:0000256" key="1">
    <source>
        <dbReference type="ARBA" id="ARBA00004496"/>
    </source>
</evidence>
<dbReference type="Proteomes" id="UP000095085">
    <property type="component" value="Unassembled WGS sequence"/>
</dbReference>
<evidence type="ECO:0000313" key="8">
    <source>
        <dbReference type="Proteomes" id="UP000095085"/>
    </source>
</evidence>
<feature type="domain" description="Proteasome adapter and scaffold protein ECM29 HEAT-repeat" evidence="6">
    <location>
        <begin position="1295"/>
        <end position="1456"/>
    </location>
</feature>
<dbReference type="InterPro" id="IPR011989">
    <property type="entry name" value="ARM-like"/>
</dbReference>
<feature type="domain" description="Proteasome component Ecm29 N-terminal" evidence="5">
    <location>
        <begin position="9"/>
        <end position="509"/>
    </location>
</feature>
<dbReference type="RefSeq" id="XP_020078157.1">
    <property type="nucleotide sequence ID" value="XM_020223485.1"/>
</dbReference>
<name>A0A1E4RP89_9ASCO</name>
<evidence type="ECO:0000256" key="4">
    <source>
        <dbReference type="ARBA" id="ARBA00022942"/>
    </source>
</evidence>
<protein>
    <submittedName>
        <fullName evidence="7">ARM repeat-containing protein</fullName>
    </submittedName>
</protein>
<dbReference type="EMBL" id="KV454539">
    <property type="protein sequence ID" value="ODV69090.1"/>
    <property type="molecule type" value="Genomic_DNA"/>
</dbReference>
<dbReference type="GO" id="GO:0036503">
    <property type="term" value="P:ERAD pathway"/>
    <property type="evidence" value="ECO:0007669"/>
    <property type="project" value="TreeGrafter"/>
</dbReference>
<dbReference type="Gene3D" id="1.25.10.10">
    <property type="entry name" value="Leucine-rich Repeat Variant"/>
    <property type="match status" value="2"/>
</dbReference>
<dbReference type="InterPro" id="IPR024372">
    <property type="entry name" value="Ecm29_N"/>
</dbReference>
<sequence>MSEAELSLINKVELRIALAENDKQFEQALNTYLTPLLLKLSSPYADVRKAVFKIIQDVIPRISAARTIKLPINALLDQVREPKTPKDADPSNVRLYSLLFISRGIDRLTDEEMTALVPKVVEGIASYPKSTAARLFYILSKLLASWKSPDKHSPEYANMKTKLCLDKNPDDEKFLTSKILKFLLLRPNTTPNPIQSPGLSVDDNSFFTRDAGVAYKSQDEIFVVKKRFLELLKSGFDDSSLSIPLMIASVDDSSAINDSSEILFRKLKVNVEDPEFVSTAIALFTGSSDKLTPPVKPVLQERILSLLINSNEVTKHSEISQICSLGLSSDYHRLKQTTVQFIKQISKTDKNHSALKLVNDFNVRMAKELKENINNEGWPRMDTSVIKNYNSAIHQRTLQYEALGNILRLNPDLFVDDLSYIVFLFESLEGEFPELRATIQEALSGLTVHLPSLSTDSKSKLKGILKRYLRIDKNDDLGNIHSCRFVAIKYVNCTYPFNDAESRLLCILGTSKVNRADIIEEAVKGLHPHWFKILQATNTLEFKSTPELLGSNAEIDFPSFSSIVHAIDNEIQESKSLEGATIFKSSGQAIRFIMQTLVMQAVKKKSTVIVADEEWQVRLEKAVEVDKTVQDLLVLKIAEASAEDMTDSNETNSFNLYLSIIFDCFVSQYTDAAKVTSDIAFGEIFLKMIALSPHETVGKLSHILPRLLELLDGKFLNDVSTSQICNAIGIIGSHPLNNHESVQMLLSKLDATSSPSYLLKAKLLATAYLMSRLAYRNRSNLLTADQAHTYINILVSHFNNNSLHSTLLECISQLSIYGVLGPSIALYPDIDSDIEKLVDFVKPKVKRCEEQSVVVFSELRLAKVTNSLEEPAKLTGFEQQIYDTHTSKQIEYIFTSGEALSICAGGWESKALQRLIDIQGEDSSYLNHDLCRVAPVLESILAACNNTKPLLRRAGCIWLLSFVQYLGHLQVIQNKAREIHIAFMKFLADRDELIQESASRGLSLVYEMGDIDLKETLVKGLLKSFTDNNASSALAAGSVEEDTELFDKDVLKTNDGSVSTYKDVLNLASDVGDPSLVYKFMSLAKSSALWSSRKGMAFGLGSILSKSSLDEMLSNNQNLSDRLIPKLYRYKFDPSTSVSKSMEDIWNSLIKDSSKTINENFDSILRELLKSMGNKEWRVRQASSTALNDLIQVVSLEKYEGKLEDIWNMSFRVMDDIKESVRKEATKLTRSLSTILTRTADVESGGVSVSQATEVLSNLIPFLLGNKGLLSDAEEIRNFALKTILKLCKIGGAAIKPFVSKLLDNFIGLMSTLEPEVVNYLVLNAEKYNLDNNDIDSKRLQSLGNSPIMDAIEKLLDIIDESMMDEIVHILQSSIRKSVGLPSKVCGSRILVTLTTKHYGISKAYGDSLFKVATNQITDRNDAIASSYATAAGYISRIASIDAIANYSSKISNLYFDSEDERSRKLAAIASEGVSKYCSADKFDMVASAFLPLAYIGQHDTVKEVSKIFEREWIENTSGNNGVKLYLTEICQYAETYLVSNKYHIRQILAKSIADMSNAVDEVKSAKIATPLFKILIEACKGKSWIGKELVLEALVSFSIKSSQFLVEDSDVHEQVNKIILTEAKRRNRSYQKHSIKLMGNYLNKFYDEDLMETYIGLMDETILTDEYYDEEDDDFDDAMEDIRDSRNKKQKLNKYNLKVEEERLSFIKNLFTTISSTNFNGDLQALALNSIIKLFQTDIIENTWRSKIEVNECLKILIETNGKKHYTDKELDLLMNTWQEIYKNCLNLNNIERVRIETVRNAKRLVTLYEEVNAIQDANKVITQMKIFKNVESSAVVQNEIDKVLE</sequence>
<dbReference type="InterPro" id="IPR016024">
    <property type="entry name" value="ARM-type_fold"/>
</dbReference>
<gene>
    <name evidence="7" type="ORF">HYPBUDRAFT_5145</name>
</gene>
<dbReference type="GO" id="GO:0005737">
    <property type="term" value="C:cytoplasm"/>
    <property type="evidence" value="ECO:0007669"/>
    <property type="project" value="UniProtKB-SubCell"/>
</dbReference>
<dbReference type="GO" id="GO:0042030">
    <property type="term" value="F:ATPase inhibitor activity"/>
    <property type="evidence" value="ECO:0007669"/>
    <property type="project" value="EnsemblFungi"/>
</dbReference>
<dbReference type="Pfam" id="PF24492">
    <property type="entry name" value="HEAT_ECM29"/>
    <property type="match status" value="1"/>
</dbReference>
<dbReference type="GeneID" id="30998034"/>
<evidence type="ECO:0000256" key="3">
    <source>
        <dbReference type="ARBA" id="ARBA00022737"/>
    </source>
</evidence>
<proteinExistence type="predicted"/>
<dbReference type="InterPro" id="IPR055443">
    <property type="entry name" value="HEAT_ECM29"/>
</dbReference>
<evidence type="ECO:0000313" key="7">
    <source>
        <dbReference type="EMBL" id="ODV69090.1"/>
    </source>
</evidence>
<evidence type="ECO:0000256" key="2">
    <source>
        <dbReference type="ARBA" id="ARBA00022490"/>
    </source>
</evidence>
<reference evidence="8" key="1">
    <citation type="submission" date="2016-05" db="EMBL/GenBank/DDBJ databases">
        <title>Comparative genomics of biotechnologically important yeasts.</title>
        <authorList>
            <consortium name="DOE Joint Genome Institute"/>
            <person name="Riley R."/>
            <person name="Haridas S."/>
            <person name="Wolfe K.H."/>
            <person name="Lopes M.R."/>
            <person name="Hittinger C.T."/>
            <person name="Goker M."/>
            <person name="Salamov A."/>
            <person name="Wisecaver J."/>
            <person name="Long T.M."/>
            <person name="Aerts A.L."/>
            <person name="Barry K."/>
            <person name="Choi C."/>
            <person name="Clum A."/>
            <person name="Coughlan A.Y."/>
            <person name="Deshpande S."/>
            <person name="Douglass A.P."/>
            <person name="Hanson S.J."/>
            <person name="Klenk H.-P."/>
            <person name="Labutti K."/>
            <person name="Lapidus A."/>
            <person name="Lindquist E."/>
            <person name="Lipzen A."/>
            <person name="Meier-Kolthoff J.P."/>
            <person name="Ohm R.A."/>
            <person name="Otillar R.P."/>
            <person name="Pangilinan J."/>
            <person name="Peng Y."/>
            <person name="Rokas A."/>
            <person name="Rosa C.A."/>
            <person name="Scheuner C."/>
            <person name="Sibirny A.A."/>
            <person name="Slot J.C."/>
            <person name="Stielow J.B."/>
            <person name="Sun H."/>
            <person name="Kurtzman C.P."/>
            <person name="Blackwell M."/>
            <person name="Grigoriev I.V."/>
            <person name="Jeffries T.W."/>
        </authorList>
    </citation>
    <scope>NUCLEOTIDE SEQUENCE [LARGE SCALE GENOMIC DNA]</scope>
    <source>
        <strain evidence="8">NRRL Y-1933</strain>
    </source>
</reference>
<dbReference type="STRING" id="984485.A0A1E4RP89"/>
<keyword evidence="4" id="KW-0647">Proteasome</keyword>
<keyword evidence="3" id="KW-0677">Repeat</keyword>
<dbReference type="Pfam" id="PF23731">
    <property type="entry name" value="ARM_ECM29_C"/>
    <property type="match status" value="1"/>
</dbReference>
<comment type="subcellular location">
    <subcellularLocation>
        <location evidence="1">Cytoplasm</location>
    </subcellularLocation>
</comment>
<dbReference type="GO" id="GO:0000502">
    <property type="term" value="C:proteasome complex"/>
    <property type="evidence" value="ECO:0007669"/>
    <property type="project" value="UniProtKB-KW"/>
</dbReference>
<dbReference type="Pfam" id="PF13001">
    <property type="entry name" value="ECM29_N"/>
    <property type="match status" value="1"/>
</dbReference>
<keyword evidence="2" id="KW-0963">Cytoplasm</keyword>
<accession>A0A1E4RP89</accession>
<dbReference type="GO" id="GO:0043248">
    <property type="term" value="P:proteasome assembly"/>
    <property type="evidence" value="ECO:0007669"/>
    <property type="project" value="EnsemblFungi"/>
</dbReference>
<dbReference type="GO" id="GO:0005634">
    <property type="term" value="C:nucleus"/>
    <property type="evidence" value="ECO:0007669"/>
    <property type="project" value="EnsemblFungi"/>
</dbReference>
<dbReference type="OrthoDB" id="16066at2759"/>
<dbReference type="SUPFAM" id="SSF48371">
    <property type="entry name" value="ARM repeat"/>
    <property type="match status" value="4"/>
</dbReference>
<organism evidence="7 8">
    <name type="scientific">Hyphopichia burtonii NRRL Y-1933</name>
    <dbReference type="NCBI Taxonomy" id="984485"/>
    <lineage>
        <taxon>Eukaryota</taxon>
        <taxon>Fungi</taxon>
        <taxon>Dikarya</taxon>
        <taxon>Ascomycota</taxon>
        <taxon>Saccharomycotina</taxon>
        <taxon>Pichiomycetes</taxon>
        <taxon>Debaryomycetaceae</taxon>
        <taxon>Hyphopichia</taxon>
    </lineage>
</organism>
<evidence type="ECO:0000259" key="5">
    <source>
        <dbReference type="Pfam" id="PF13001"/>
    </source>
</evidence>
<keyword evidence="8" id="KW-1185">Reference proteome</keyword>
<dbReference type="GO" id="GO:0060090">
    <property type="term" value="F:molecular adaptor activity"/>
    <property type="evidence" value="ECO:0007669"/>
    <property type="project" value="EnsemblFungi"/>
</dbReference>
<dbReference type="PANTHER" id="PTHR23346">
    <property type="entry name" value="TRANSLATIONAL ACTIVATOR GCN1-RELATED"/>
    <property type="match status" value="1"/>
</dbReference>
<dbReference type="PANTHER" id="PTHR23346:SF19">
    <property type="entry name" value="PROTEASOME ADAPTER AND SCAFFOLD PROTEIN ECM29"/>
    <property type="match status" value="1"/>
</dbReference>
<evidence type="ECO:0000259" key="6">
    <source>
        <dbReference type="Pfam" id="PF24492"/>
    </source>
</evidence>